<dbReference type="AlphaFoldDB" id="A0A645CWB2"/>
<evidence type="ECO:0000313" key="1">
    <source>
        <dbReference type="EMBL" id="MPM81207.1"/>
    </source>
</evidence>
<reference evidence="1" key="1">
    <citation type="submission" date="2019-08" db="EMBL/GenBank/DDBJ databases">
        <authorList>
            <person name="Kucharzyk K."/>
            <person name="Murdoch R.W."/>
            <person name="Higgins S."/>
            <person name="Loffler F."/>
        </authorList>
    </citation>
    <scope>NUCLEOTIDE SEQUENCE</scope>
</reference>
<sequence>MESRPFIACYSRGQGDGIAWGGHHGLDGDGHAVRQLDPDGERGKGRALYQREAFLKDRRIGIDVSRLPSTAVCIVTQPGHGDRVLILTVEPNQFRGEHYVSFCTVRGHDDEAFSIQWEKRVQRDAVFPFKRQHGIAIDYWYLKVCVRNYAEPPIPIHIVFISNKAILKPNSTGFIHPYQIILIHRSG</sequence>
<accession>A0A645CWB2</accession>
<protein>
    <submittedName>
        <fullName evidence="1">Uncharacterized protein</fullName>
    </submittedName>
</protein>
<name>A0A645CWB2_9ZZZZ</name>
<gene>
    <name evidence="1" type="ORF">SDC9_128259</name>
</gene>
<proteinExistence type="predicted"/>
<comment type="caution">
    <text evidence="1">The sequence shown here is derived from an EMBL/GenBank/DDBJ whole genome shotgun (WGS) entry which is preliminary data.</text>
</comment>
<organism evidence="1">
    <name type="scientific">bioreactor metagenome</name>
    <dbReference type="NCBI Taxonomy" id="1076179"/>
    <lineage>
        <taxon>unclassified sequences</taxon>
        <taxon>metagenomes</taxon>
        <taxon>ecological metagenomes</taxon>
    </lineage>
</organism>
<dbReference type="EMBL" id="VSSQ01030614">
    <property type="protein sequence ID" value="MPM81207.1"/>
    <property type="molecule type" value="Genomic_DNA"/>
</dbReference>